<keyword evidence="2" id="KW-0677">Repeat</keyword>
<reference evidence="8 9" key="1">
    <citation type="journal article" date="2023" name="Plants (Basel)">
        <title>Bridging the Gap: Combining Genomics and Transcriptomics Approaches to Understand Stylosanthes scabra, an Orphan Legume from the Brazilian Caatinga.</title>
        <authorList>
            <person name="Ferreira-Neto J.R.C."/>
            <person name="da Silva M.D."/>
            <person name="Binneck E."/>
            <person name="de Melo N.F."/>
            <person name="da Silva R.H."/>
            <person name="de Melo A.L.T.M."/>
            <person name="Pandolfi V."/>
            <person name="Bustamante F.O."/>
            <person name="Brasileiro-Vidal A.C."/>
            <person name="Benko-Iseppon A.M."/>
        </authorList>
    </citation>
    <scope>NUCLEOTIDE SEQUENCE [LARGE SCALE GENOMIC DNA]</scope>
    <source>
        <tissue evidence="8">Leaves</tissue>
    </source>
</reference>
<keyword evidence="5" id="KW-0067">ATP-binding</keyword>
<feature type="domain" description="NB-ARC" evidence="6">
    <location>
        <begin position="177"/>
        <end position="337"/>
    </location>
</feature>
<feature type="domain" description="Disease resistance R13L4/SHOC-2-like LRR" evidence="7">
    <location>
        <begin position="607"/>
        <end position="718"/>
    </location>
</feature>
<dbReference type="InterPro" id="IPR050905">
    <property type="entry name" value="Plant_NBS-LRR"/>
</dbReference>
<organism evidence="8 9">
    <name type="scientific">Stylosanthes scabra</name>
    <dbReference type="NCBI Taxonomy" id="79078"/>
    <lineage>
        <taxon>Eukaryota</taxon>
        <taxon>Viridiplantae</taxon>
        <taxon>Streptophyta</taxon>
        <taxon>Embryophyta</taxon>
        <taxon>Tracheophyta</taxon>
        <taxon>Spermatophyta</taxon>
        <taxon>Magnoliopsida</taxon>
        <taxon>eudicotyledons</taxon>
        <taxon>Gunneridae</taxon>
        <taxon>Pentapetalae</taxon>
        <taxon>rosids</taxon>
        <taxon>fabids</taxon>
        <taxon>Fabales</taxon>
        <taxon>Fabaceae</taxon>
        <taxon>Papilionoideae</taxon>
        <taxon>50 kb inversion clade</taxon>
        <taxon>dalbergioids sensu lato</taxon>
        <taxon>Dalbergieae</taxon>
        <taxon>Pterocarpus clade</taxon>
        <taxon>Stylosanthes</taxon>
    </lineage>
</organism>
<dbReference type="InterPro" id="IPR042197">
    <property type="entry name" value="Apaf_helical"/>
</dbReference>
<dbReference type="InterPro" id="IPR032675">
    <property type="entry name" value="LRR_dom_sf"/>
</dbReference>
<evidence type="ECO:0000313" key="8">
    <source>
        <dbReference type="EMBL" id="MED6206988.1"/>
    </source>
</evidence>
<evidence type="ECO:0000313" key="9">
    <source>
        <dbReference type="Proteomes" id="UP001341840"/>
    </source>
</evidence>
<dbReference type="SUPFAM" id="SSF52058">
    <property type="entry name" value="L domain-like"/>
    <property type="match status" value="1"/>
</dbReference>
<name>A0ABU6YDW6_9FABA</name>
<evidence type="ECO:0000256" key="4">
    <source>
        <dbReference type="ARBA" id="ARBA00022821"/>
    </source>
</evidence>
<dbReference type="Proteomes" id="UP001341840">
    <property type="component" value="Unassembled WGS sequence"/>
</dbReference>
<dbReference type="EMBL" id="JASCZI010241792">
    <property type="protein sequence ID" value="MED6206988.1"/>
    <property type="molecule type" value="Genomic_DNA"/>
</dbReference>
<evidence type="ECO:0000256" key="3">
    <source>
        <dbReference type="ARBA" id="ARBA00022741"/>
    </source>
</evidence>
<dbReference type="PANTHER" id="PTHR33463">
    <property type="entry name" value="NB-ARC DOMAIN-CONTAINING PROTEIN-RELATED"/>
    <property type="match status" value="1"/>
</dbReference>
<dbReference type="Gene3D" id="3.80.10.10">
    <property type="entry name" value="Ribonuclease Inhibitor"/>
    <property type="match status" value="2"/>
</dbReference>
<dbReference type="Pfam" id="PF23598">
    <property type="entry name" value="LRR_14"/>
    <property type="match status" value="1"/>
</dbReference>
<dbReference type="Gene3D" id="3.40.50.300">
    <property type="entry name" value="P-loop containing nucleotide triphosphate hydrolases"/>
    <property type="match status" value="1"/>
</dbReference>
<comment type="similarity">
    <text evidence="1">Belongs to the disease resistance NB-LRR family.</text>
</comment>
<dbReference type="PRINTS" id="PR00364">
    <property type="entry name" value="DISEASERSIST"/>
</dbReference>
<dbReference type="InterPro" id="IPR027417">
    <property type="entry name" value="P-loop_NTPase"/>
</dbReference>
<keyword evidence="9" id="KW-1185">Reference proteome</keyword>
<dbReference type="InterPro" id="IPR002182">
    <property type="entry name" value="NB-ARC"/>
</dbReference>
<evidence type="ECO:0008006" key="10">
    <source>
        <dbReference type="Google" id="ProtNLM"/>
    </source>
</evidence>
<evidence type="ECO:0000256" key="2">
    <source>
        <dbReference type="ARBA" id="ARBA00022737"/>
    </source>
</evidence>
<gene>
    <name evidence="8" type="ORF">PIB30_031664</name>
</gene>
<evidence type="ECO:0000259" key="7">
    <source>
        <dbReference type="Pfam" id="PF23598"/>
    </source>
</evidence>
<evidence type="ECO:0000256" key="1">
    <source>
        <dbReference type="ARBA" id="ARBA00008894"/>
    </source>
</evidence>
<dbReference type="Gene3D" id="1.10.8.430">
    <property type="entry name" value="Helical domain of apoptotic protease-activating factors"/>
    <property type="match status" value="1"/>
</dbReference>
<evidence type="ECO:0000256" key="5">
    <source>
        <dbReference type="ARBA" id="ARBA00022840"/>
    </source>
</evidence>
<dbReference type="PANTHER" id="PTHR33463:SF81">
    <property type="entry name" value="DISEASE RESISTANCE PROTEIN RPS2-LIKE"/>
    <property type="match status" value="1"/>
</dbReference>
<evidence type="ECO:0000259" key="6">
    <source>
        <dbReference type="Pfam" id="PF00931"/>
    </source>
</evidence>
<protein>
    <recommendedName>
        <fullName evidence="10">NB-ARC domain-containing protein</fullName>
    </recommendedName>
</protein>
<comment type="caution">
    <text evidence="8">The sequence shown here is derived from an EMBL/GenBank/DDBJ whole genome shotgun (WGS) entry which is preliminary data.</text>
</comment>
<dbReference type="InterPro" id="IPR055414">
    <property type="entry name" value="LRR_R13L4/SHOC2-like"/>
</dbReference>
<keyword evidence="3" id="KW-0547">Nucleotide-binding</keyword>
<dbReference type="Pfam" id="PF00931">
    <property type="entry name" value="NB-ARC"/>
    <property type="match status" value="1"/>
</dbReference>
<sequence length="963" mass="109743">MFQCYVLNICFCTIVSRHLIAMAGFGNIASNLGDLATEIAKQVGVEAIASRLVSVRNSGENFQRLKQELQGLLALKADKEKEVQGNRHKDTSSAYGVWSAKVVKLAAEANRLITECETSTWSWMHQSLSTEIEKRLSEVQQLAEKGNSVECLVDKRLHRILKVFDAPEIMGYKTLQSALEKIIDLLKSSKIQTIGVSGMKGVGKTAVMQNLNNHDVVAEIFDIVIFVRLSADHTDHELQCKIAKRLKVDTEVIKDPEEVGRIIREVLQSKKYLLILDGATDEINLSQLGIPCNDNHCKVIITSQHRQVCTLNGAERMIEVGLLSQDEAWKMFCNIVGPVIGLPDITEIARRVCDKCSCLPLLIQKIAHSFRLKKSASSWRVGLEDLEERWPDYENEGVSELYSFLTFCYDELKDENKQKCFLYASLYPANCKVYTDYLVECWAAQDLLGDVNDKRKYQKARDRGQAILEHLTDVSLLDRGEQMIYVSMNDCMKQLALHISSKHPECSSYVQTRDKLDEAQESLSWEKARWVSMIDSNLKMLPTDQDCSMLLMLLLQKNPDLSTIPQRFFKKHMRSLVVLDLYGTGIRRLPSSISKLTGLKGLYLNHCKHLRQLPHDIRALKLLEFLDIRGTRISFIPSLIGYLINLRCLRVPYIRSGDQNIARTGDLDPCAISGLKKLEELVIEVVSYEDWCSNAENVMKMMASLEHLTNLQCSFPSSNSLDRFLRRRAGRQFTSFQFFVGCPNSKQPQILESFEYRISKYIRYDNSKHQSTFSISEILPQTHVVELIQFKHIKEISDLGKEILFQIRGLSLEECNEIHTLVNENGARGENILPNLEQLLLNKLLKLNCVFRGVLNPGSLSKLKVLTLKNCPLLRTISCNGAIQYLSELQKLEIHSCSKFEELITDTDIGENVLPRLEVLLLVNLPRFKSLSRNMALTWNSLEQWTNKDQYQDIFLPSSELTF</sequence>
<proteinExistence type="inferred from homology"/>
<accession>A0ABU6YDW6</accession>
<dbReference type="SUPFAM" id="SSF52540">
    <property type="entry name" value="P-loop containing nucleoside triphosphate hydrolases"/>
    <property type="match status" value="1"/>
</dbReference>
<keyword evidence="4" id="KW-0611">Plant defense</keyword>